<evidence type="ECO:0000313" key="2">
    <source>
        <dbReference type="EMBL" id="MBL0749125.1"/>
    </source>
</evidence>
<dbReference type="Proteomes" id="UP000636918">
    <property type="component" value="Unassembled WGS sequence"/>
</dbReference>
<accession>A0ABS1LBR7</accession>
<dbReference type="InterPro" id="IPR050834">
    <property type="entry name" value="Glycosyltransf_2"/>
</dbReference>
<dbReference type="PANTHER" id="PTHR43685:SF2">
    <property type="entry name" value="GLYCOSYLTRANSFERASE 2-LIKE DOMAIN-CONTAINING PROTEIN"/>
    <property type="match status" value="1"/>
</dbReference>
<proteinExistence type="predicted"/>
<protein>
    <submittedName>
        <fullName evidence="2">Glycosyltransferase family 2 protein</fullName>
    </submittedName>
</protein>
<evidence type="ECO:0000259" key="1">
    <source>
        <dbReference type="Pfam" id="PF00535"/>
    </source>
</evidence>
<dbReference type="PANTHER" id="PTHR43685">
    <property type="entry name" value="GLYCOSYLTRANSFERASE"/>
    <property type="match status" value="1"/>
</dbReference>
<name>A0ABS1LBR7_9ACTN</name>
<dbReference type="RefSeq" id="WP_201938867.1">
    <property type="nucleotide sequence ID" value="NZ_JAERSG010000005.1"/>
</dbReference>
<reference evidence="2 3" key="1">
    <citation type="submission" date="2021-01" db="EMBL/GenBank/DDBJ databases">
        <title>Genome seq and assembly of Nocardiodes sp. G10.</title>
        <authorList>
            <person name="Chhetri G."/>
        </authorList>
    </citation>
    <scope>NUCLEOTIDE SEQUENCE [LARGE SCALE GENOMIC DNA]</scope>
    <source>
        <strain evidence="2 3">G10</strain>
    </source>
</reference>
<dbReference type="Gene3D" id="3.90.550.10">
    <property type="entry name" value="Spore Coat Polysaccharide Biosynthesis Protein SpsA, Chain A"/>
    <property type="match status" value="1"/>
</dbReference>
<keyword evidence="3" id="KW-1185">Reference proteome</keyword>
<feature type="domain" description="Glycosyltransferase 2-like" evidence="1">
    <location>
        <begin position="5"/>
        <end position="132"/>
    </location>
</feature>
<comment type="caution">
    <text evidence="2">The sequence shown here is derived from an EMBL/GenBank/DDBJ whole genome shotgun (WGS) entry which is preliminary data.</text>
</comment>
<dbReference type="EMBL" id="JAERSG010000005">
    <property type="protein sequence ID" value="MBL0749125.1"/>
    <property type="molecule type" value="Genomic_DNA"/>
</dbReference>
<dbReference type="InterPro" id="IPR029044">
    <property type="entry name" value="Nucleotide-diphossugar_trans"/>
</dbReference>
<evidence type="ECO:0000313" key="3">
    <source>
        <dbReference type="Proteomes" id="UP000636918"/>
    </source>
</evidence>
<dbReference type="Pfam" id="PF00535">
    <property type="entry name" value="Glycos_transf_2"/>
    <property type="match status" value="1"/>
</dbReference>
<organism evidence="2 3">
    <name type="scientific">Nocardioides baculatus</name>
    <dbReference type="NCBI Taxonomy" id="2801337"/>
    <lineage>
        <taxon>Bacteria</taxon>
        <taxon>Bacillati</taxon>
        <taxon>Actinomycetota</taxon>
        <taxon>Actinomycetes</taxon>
        <taxon>Propionibacteriales</taxon>
        <taxon>Nocardioidaceae</taxon>
        <taxon>Nocardioides</taxon>
    </lineage>
</organism>
<dbReference type="CDD" id="cd00761">
    <property type="entry name" value="Glyco_tranf_GTA_type"/>
    <property type="match status" value="1"/>
</dbReference>
<sequence length="280" mass="30935">MTSVSIVIPCYNGGDMVLAAVASALGQTHDETQVVVVDDGSSDEATLRALDELRDDGRALVLSQPNGGPSAARNLGIEMASGEYILPLDHDDEIHADYVARAASVLDSEPATGIVYARAERFGASEGEWDLPEFSLKAMFARNVIHACSMYRRTDWSLVGGYSTELRSGDEDYDFWLKILALGRGVVRLDEILFRYRDVGSSRAHVMTHADRVEALARIFAANSDLYVEHADAMAEMLIEHQRQWDMLAHFKKRYGRIEDAISRAGGFRARLTGRGRTAH</sequence>
<dbReference type="SUPFAM" id="SSF53448">
    <property type="entry name" value="Nucleotide-diphospho-sugar transferases"/>
    <property type="match status" value="1"/>
</dbReference>
<dbReference type="InterPro" id="IPR001173">
    <property type="entry name" value="Glyco_trans_2-like"/>
</dbReference>
<gene>
    <name evidence="2" type="ORF">JI751_16005</name>
</gene>